<evidence type="ECO:0000256" key="1">
    <source>
        <dbReference type="SAM" id="MobiDB-lite"/>
    </source>
</evidence>
<feature type="compositionally biased region" description="Basic and acidic residues" evidence="1">
    <location>
        <begin position="1"/>
        <end position="11"/>
    </location>
</feature>
<dbReference type="EMBL" id="SNWR01000001">
    <property type="protein sequence ID" value="TDO42154.1"/>
    <property type="molecule type" value="Genomic_DNA"/>
</dbReference>
<dbReference type="Pfam" id="PF07995">
    <property type="entry name" value="GSDH"/>
    <property type="match status" value="1"/>
</dbReference>
<evidence type="ECO:0000313" key="6">
    <source>
        <dbReference type="Proteomes" id="UP000294901"/>
    </source>
</evidence>
<dbReference type="InterPro" id="IPR013783">
    <property type="entry name" value="Ig-like_fold"/>
</dbReference>
<feature type="region of interest" description="Disordered" evidence="1">
    <location>
        <begin position="1"/>
        <end position="27"/>
    </location>
</feature>
<keyword evidence="2" id="KW-1133">Transmembrane helix</keyword>
<dbReference type="SMART" id="SM00089">
    <property type="entry name" value="PKD"/>
    <property type="match status" value="1"/>
</dbReference>
<sequence length="1368" mass="146088">MRLRRYRDPSDRPGVIHSRGLSTGHPAKIAKPEENALRGRPLGRVGPGRRSLILGLASILALGIAPAGLAAAAEPAQPGATATDPAQPAGTAKLAAAAAATNEPGILIFSGAAAAQQDPVTRATQAIKELATAQGLKATSTTDPAVFSATGLAPYRAVVFLSADGVALTGVQETALKGFVNAGGGFLGVGDAARAQLDSTWFTGLIGARPAGAIPVAHPVAAVTASGENPPSETAVKLIDGDSNTKWLVRTPTGWVRYELAAPTRITAYALTSANDFVGRDPKDWKLQGSADGQNWTDVDGRAGQTFPDRFQTRRFDVATPGEYKFYRLNITANSGEPLTQLADLRLFTGTTETPAPPAVARSVVDILDRQHPATAGLPLTVTREDRWNNWDPNPIGQVHTLAQVEERHYNPGLGANGPFHPISWCRDYDGGRSFYTGMGHTEGSYGEEAFRKHLSGALGWTTGIVRGDCQATIASNYKVERLTAPNQTGQLDQIGEPHGLTIAPDGTVFYVGKAACPTGPVVPWTDPKVGLGCGTIHSYDPATKQVKLLTTLPVMGNRGSGDELVKNEEGLLGIVPDPNFAQNNHLYVYWMPHASIDREKRIGQRTVSRFTYDKAAQTIDQGTRKDVLSWPVQIHSCCHAGGGMAFDDDGNLYVGSGDSNSSQGSDGYSGNNWTADYQGLSFQDARRTSGNTNDLNGKIIRIHPEPDGTYTIPPGNLFPPGTAKTRPEIYVMGVRNIARLQIDPKKQWLTAGWVGPDAGSPNPELGPAKYETATIITEAGNHGWPYCMGNRQPYRDRSNTDAKVLTGWYDCDNPKNESPRNTGLVDLPPIKDNMIWYSPDGGGPVFPKREGSDIPTYRAADATYTQPYLRGGGQAIMSGPTYHRDLVDPASKVAWPAYWNDKWLIGDQSNAANRVAVTVDQPGKPPAFGESLRAIIPAGGGANQLQSWMDAKFGPDGALYMLDYAGGFFSLHANQKLIRITYTGGAPTPAPAATSVAVQNKPLTVAFNGSRSGGLSHKWTFGDGGTSTEANPVHTYAKVGVYTATLAITYAGGRTETVSTSVTVGCVVADPVPTVRLDDVDTQVPNRAVGQGCTIDDLIDDESTWSTHDGFVRHVNAVAASAKAAGKLNDREAGTLTRLAASSRIGTAGHTGYVSIYNGTPESLQDWAQAPTGQFTIQPDGSLRPSGGLGMLYYTKPFKDFSLTLQFRDIAPGDGRGNSGIFTRFPDPRIPLDQRPEGSCSTVGSARTSQAWVAIYCGHELQIYDGESGEPQKTGSIYNFDPNPLSAARPTPKNVWNTYEIKVVGQHYTLIRNGVVIKEFDNTPGKQSSRAGDPPTDLRQFAEGLIGLQNHGDADLVEFRDIRVRAL</sequence>
<evidence type="ECO:0000313" key="5">
    <source>
        <dbReference type="EMBL" id="TDO42154.1"/>
    </source>
</evidence>
<dbReference type="PROSITE" id="PS50022">
    <property type="entry name" value="FA58C_3"/>
    <property type="match status" value="1"/>
</dbReference>
<protein>
    <submittedName>
        <fullName evidence="5">PKD domain-containing protein</fullName>
    </submittedName>
</protein>
<dbReference type="InterPro" id="IPR000421">
    <property type="entry name" value="FA58C"/>
</dbReference>
<dbReference type="InterPro" id="IPR029062">
    <property type="entry name" value="Class_I_gatase-like"/>
</dbReference>
<dbReference type="PROSITE" id="PS50093">
    <property type="entry name" value="PKD"/>
    <property type="match status" value="1"/>
</dbReference>
<dbReference type="InterPro" id="IPR010496">
    <property type="entry name" value="AL/BT2_dom"/>
</dbReference>
<name>A0A4R6JZ51_9ACTN</name>
<dbReference type="Pfam" id="PF06439">
    <property type="entry name" value="3keto-disac_hyd"/>
    <property type="match status" value="1"/>
</dbReference>
<dbReference type="Pfam" id="PF06283">
    <property type="entry name" value="ThuA"/>
    <property type="match status" value="2"/>
</dbReference>
<keyword evidence="2" id="KW-0812">Transmembrane</keyword>
<dbReference type="InterPro" id="IPR012938">
    <property type="entry name" value="Glc/Sorbosone_DH"/>
</dbReference>
<dbReference type="SUPFAM" id="SSF50952">
    <property type="entry name" value="Soluble quinoprotein glucose dehydrogenase"/>
    <property type="match status" value="1"/>
</dbReference>
<gene>
    <name evidence="5" type="ORF">C8E87_5918</name>
</gene>
<dbReference type="GO" id="GO:0016787">
    <property type="term" value="F:hydrolase activity"/>
    <property type="evidence" value="ECO:0007669"/>
    <property type="project" value="InterPro"/>
</dbReference>
<dbReference type="InterPro" id="IPR008979">
    <property type="entry name" value="Galactose-bd-like_sf"/>
</dbReference>
<dbReference type="InterPro" id="IPR000601">
    <property type="entry name" value="PKD_dom"/>
</dbReference>
<keyword evidence="6" id="KW-1185">Reference proteome</keyword>
<organism evidence="5 6">
    <name type="scientific">Paractinoplanes brasiliensis</name>
    <dbReference type="NCBI Taxonomy" id="52695"/>
    <lineage>
        <taxon>Bacteria</taxon>
        <taxon>Bacillati</taxon>
        <taxon>Actinomycetota</taxon>
        <taxon>Actinomycetes</taxon>
        <taxon>Micromonosporales</taxon>
        <taxon>Micromonosporaceae</taxon>
        <taxon>Paractinoplanes</taxon>
    </lineage>
</organism>
<feature type="domain" description="PKD" evidence="4">
    <location>
        <begin position="987"/>
        <end position="1065"/>
    </location>
</feature>
<accession>A0A4R6JZ51</accession>
<keyword evidence="2" id="KW-0472">Membrane</keyword>
<feature type="transmembrane region" description="Helical" evidence="2">
    <location>
        <begin position="52"/>
        <end position="73"/>
    </location>
</feature>
<feature type="domain" description="F5/8 type C" evidence="3">
    <location>
        <begin position="206"/>
        <end position="350"/>
    </location>
</feature>
<dbReference type="OrthoDB" id="159306at2"/>
<evidence type="ECO:0000259" key="4">
    <source>
        <dbReference type="PROSITE" id="PS50093"/>
    </source>
</evidence>
<dbReference type="SUPFAM" id="SSF52317">
    <property type="entry name" value="Class I glutamine amidotransferase-like"/>
    <property type="match status" value="2"/>
</dbReference>
<dbReference type="PANTHER" id="PTHR19328">
    <property type="entry name" value="HEDGEHOG-INTERACTING PROTEIN"/>
    <property type="match status" value="1"/>
</dbReference>
<dbReference type="Gene3D" id="3.40.50.880">
    <property type="match status" value="2"/>
</dbReference>
<dbReference type="InterPro" id="IPR029010">
    <property type="entry name" value="ThuA-like"/>
</dbReference>
<dbReference type="InterPro" id="IPR011042">
    <property type="entry name" value="6-blade_b-propeller_TolB-like"/>
</dbReference>
<reference evidence="5 6" key="1">
    <citation type="submission" date="2019-03" db="EMBL/GenBank/DDBJ databases">
        <title>Sequencing the genomes of 1000 actinobacteria strains.</title>
        <authorList>
            <person name="Klenk H.-P."/>
        </authorList>
    </citation>
    <scope>NUCLEOTIDE SEQUENCE [LARGE SCALE GENOMIC DNA]</scope>
    <source>
        <strain evidence="5 6">DSM 43805</strain>
    </source>
</reference>
<dbReference type="PANTHER" id="PTHR19328:SF75">
    <property type="entry name" value="ALDOSE SUGAR DEHYDROGENASE YLII"/>
    <property type="match status" value="1"/>
</dbReference>
<evidence type="ECO:0000256" key="2">
    <source>
        <dbReference type="SAM" id="Phobius"/>
    </source>
</evidence>
<dbReference type="SUPFAM" id="SSF49299">
    <property type="entry name" value="PKD domain"/>
    <property type="match status" value="1"/>
</dbReference>
<dbReference type="InterPro" id="IPR011041">
    <property type="entry name" value="Quinoprot_gluc/sorb_DH_b-prop"/>
</dbReference>
<dbReference type="Gene3D" id="2.60.40.10">
    <property type="entry name" value="Immunoglobulins"/>
    <property type="match status" value="1"/>
</dbReference>
<dbReference type="Gene3D" id="2.120.10.30">
    <property type="entry name" value="TolB, C-terminal domain"/>
    <property type="match status" value="1"/>
</dbReference>
<proteinExistence type="predicted"/>
<evidence type="ECO:0000259" key="3">
    <source>
        <dbReference type="PROSITE" id="PS50022"/>
    </source>
</evidence>
<dbReference type="Proteomes" id="UP000294901">
    <property type="component" value="Unassembled WGS sequence"/>
</dbReference>
<dbReference type="GO" id="GO:0005975">
    <property type="term" value="P:carbohydrate metabolic process"/>
    <property type="evidence" value="ECO:0007669"/>
    <property type="project" value="UniProtKB-ARBA"/>
</dbReference>
<dbReference type="Pfam" id="PF00754">
    <property type="entry name" value="F5_F8_type_C"/>
    <property type="match status" value="1"/>
</dbReference>
<dbReference type="InterPro" id="IPR022409">
    <property type="entry name" value="PKD/Chitinase_dom"/>
</dbReference>
<dbReference type="CDD" id="cd00146">
    <property type="entry name" value="PKD"/>
    <property type="match status" value="1"/>
</dbReference>
<dbReference type="Pfam" id="PF18911">
    <property type="entry name" value="PKD_4"/>
    <property type="match status" value="1"/>
</dbReference>
<comment type="caution">
    <text evidence="5">The sequence shown here is derived from an EMBL/GenBank/DDBJ whole genome shotgun (WGS) entry which is preliminary data.</text>
</comment>
<dbReference type="Gene3D" id="2.60.120.560">
    <property type="entry name" value="Exo-inulinase, domain 1"/>
    <property type="match status" value="1"/>
</dbReference>
<dbReference type="InterPro" id="IPR035986">
    <property type="entry name" value="PKD_dom_sf"/>
</dbReference>
<dbReference type="SUPFAM" id="SSF49785">
    <property type="entry name" value="Galactose-binding domain-like"/>
    <property type="match status" value="1"/>
</dbReference>